<protein>
    <submittedName>
        <fullName evidence="1">Uncharacterized protein</fullName>
    </submittedName>
</protein>
<reference evidence="1" key="1">
    <citation type="submission" date="2014-11" db="EMBL/GenBank/DDBJ databases">
        <authorList>
            <person name="Amaro Gonzalez C."/>
        </authorList>
    </citation>
    <scope>NUCLEOTIDE SEQUENCE</scope>
</reference>
<dbReference type="EMBL" id="GBXM01087593">
    <property type="protein sequence ID" value="JAH20984.1"/>
    <property type="molecule type" value="Transcribed_RNA"/>
</dbReference>
<reference evidence="1" key="2">
    <citation type="journal article" date="2015" name="Fish Shellfish Immunol.">
        <title>Early steps in the European eel (Anguilla anguilla)-Vibrio vulnificus interaction in the gills: Role of the RtxA13 toxin.</title>
        <authorList>
            <person name="Callol A."/>
            <person name="Pajuelo D."/>
            <person name="Ebbesson L."/>
            <person name="Teles M."/>
            <person name="MacKenzie S."/>
            <person name="Amaro C."/>
        </authorList>
    </citation>
    <scope>NUCLEOTIDE SEQUENCE</scope>
</reference>
<accession>A0A0E9QVW9</accession>
<sequence>MWYLLANGCLSRWCLAGTRDLCGSRFDLEKVNRFLNDYLYLNPLPLFFLVQSMPLPAVCSYTLFQTAG</sequence>
<proteinExistence type="predicted"/>
<evidence type="ECO:0000313" key="1">
    <source>
        <dbReference type="EMBL" id="JAH20984.1"/>
    </source>
</evidence>
<organism evidence="1">
    <name type="scientific">Anguilla anguilla</name>
    <name type="common">European freshwater eel</name>
    <name type="synonym">Muraena anguilla</name>
    <dbReference type="NCBI Taxonomy" id="7936"/>
    <lineage>
        <taxon>Eukaryota</taxon>
        <taxon>Metazoa</taxon>
        <taxon>Chordata</taxon>
        <taxon>Craniata</taxon>
        <taxon>Vertebrata</taxon>
        <taxon>Euteleostomi</taxon>
        <taxon>Actinopterygii</taxon>
        <taxon>Neopterygii</taxon>
        <taxon>Teleostei</taxon>
        <taxon>Anguilliformes</taxon>
        <taxon>Anguillidae</taxon>
        <taxon>Anguilla</taxon>
    </lineage>
</organism>
<name>A0A0E9QVW9_ANGAN</name>
<dbReference type="AlphaFoldDB" id="A0A0E9QVW9"/>